<keyword evidence="2" id="KW-1185">Reference proteome</keyword>
<dbReference type="InterPro" id="IPR037066">
    <property type="entry name" value="Plug_dom_sf"/>
</dbReference>
<dbReference type="Proteomes" id="UP000439522">
    <property type="component" value="Unassembled WGS sequence"/>
</dbReference>
<dbReference type="AlphaFoldDB" id="A0A6I4TGD1"/>
<organism evidence="1 2">
    <name type="scientific">Tsuneonella aeria</name>
    <dbReference type="NCBI Taxonomy" id="1837929"/>
    <lineage>
        <taxon>Bacteria</taxon>
        <taxon>Pseudomonadati</taxon>
        <taxon>Pseudomonadota</taxon>
        <taxon>Alphaproteobacteria</taxon>
        <taxon>Sphingomonadales</taxon>
        <taxon>Erythrobacteraceae</taxon>
        <taxon>Tsuneonella</taxon>
    </lineage>
</organism>
<evidence type="ECO:0000313" key="1">
    <source>
        <dbReference type="EMBL" id="MXO75120.1"/>
    </source>
</evidence>
<evidence type="ECO:0000313" key="2">
    <source>
        <dbReference type="Proteomes" id="UP000439522"/>
    </source>
</evidence>
<comment type="caution">
    <text evidence="1">The sequence shown here is derived from an EMBL/GenBank/DDBJ whole genome shotgun (WGS) entry which is preliminary data.</text>
</comment>
<reference evidence="1 2" key="1">
    <citation type="submission" date="2019-12" db="EMBL/GenBank/DDBJ databases">
        <title>Genomic-based taxomic classification of the family Erythrobacteraceae.</title>
        <authorList>
            <person name="Xu L."/>
        </authorList>
    </citation>
    <scope>NUCLEOTIDE SEQUENCE [LARGE SCALE GENOMIC DNA]</scope>
    <source>
        <strain evidence="1 2">100921-2</strain>
    </source>
</reference>
<accession>A0A6I4TGD1</accession>
<proteinExistence type="predicted"/>
<dbReference type="RefSeq" id="WP_202390161.1">
    <property type="nucleotide sequence ID" value="NZ_WTZA01000001.1"/>
</dbReference>
<protein>
    <recommendedName>
        <fullName evidence="3">TonB-dependent receptor</fullName>
    </recommendedName>
</protein>
<evidence type="ECO:0008006" key="3">
    <source>
        <dbReference type="Google" id="ProtNLM"/>
    </source>
</evidence>
<name>A0A6I4TGD1_9SPHN</name>
<dbReference type="Gene3D" id="2.170.130.10">
    <property type="entry name" value="TonB-dependent receptor, plug domain"/>
    <property type="match status" value="1"/>
</dbReference>
<dbReference type="EMBL" id="WTZA01000001">
    <property type="protein sequence ID" value="MXO75120.1"/>
    <property type="molecule type" value="Genomic_DNA"/>
</dbReference>
<gene>
    <name evidence="1" type="ORF">GRI40_07815</name>
</gene>
<sequence>MLALPAIVHAQDAGGEAQADDPTGAIGEIVVTAQKREESLQDTPISIVALTAQDLESKRIEGLQDLRANGAPDDPTVVDHIMGVAMSGDQPKMTNIRLDGFFDKRGPGQAR</sequence>
<dbReference type="SUPFAM" id="SSF56935">
    <property type="entry name" value="Porins"/>
    <property type="match status" value="1"/>
</dbReference>